<protein>
    <recommendedName>
        <fullName evidence="3">C-type lectin domain-containing protein</fullName>
    </recommendedName>
</protein>
<sequence>MQLTGHKYAASINDYCSASLDQQIKMSNILSDIGLGGKSVVTEPAVIEKQTVKMIKVSDIDFPNEGLLLQSVYYSIMMKFCCLIVIILCTIHVSTGERLTRNCLASNGRCGRKGLTCDNAFGKEWIKKGRCCNGGPCCKSQLPPCVPTSCPEGYIISNNLTASTNCYFFGGDNEQTWTNALNICRMKGAYLWAPNTEAEAIAVKSTTGFGNNVDIWTGLYSPTSDENFEFVDAGGVLTLDTLPFGERDPIDNDHCVEFEFAPNNNWNWDDDPCDRAQQYMCEFPMKTCP</sequence>
<gene>
    <name evidence="4" type="ORF">MGAL_10B046417</name>
</gene>
<dbReference type="InterPro" id="IPR018378">
    <property type="entry name" value="C-type_lectin_CS"/>
</dbReference>
<organism evidence="4 5">
    <name type="scientific">Mytilus galloprovincialis</name>
    <name type="common">Mediterranean mussel</name>
    <dbReference type="NCBI Taxonomy" id="29158"/>
    <lineage>
        <taxon>Eukaryota</taxon>
        <taxon>Metazoa</taxon>
        <taxon>Spiralia</taxon>
        <taxon>Lophotrochozoa</taxon>
        <taxon>Mollusca</taxon>
        <taxon>Bivalvia</taxon>
        <taxon>Autobranchia</taxon>
        <taxon>Pteriomorphia</taxon>
        <taxon>Mytilida</taxon>
        <taxon>Mytiloidea</taxon>
        <taxon>Mytilidae</taxon>
        <taxon>Mytilinae</taxon>
        <taxon>Mytilus</taxon>
    </lineage>
</organism>
<evidence type="ECO:0000259" key="3">
    <source>
        <dbReference type="PROSITE" id="PS50041"/>
    </source>
</evidence>
<evidence type="ECO:0000313" key="5">
    <source>
        <dbReference type="Proteomes" id="UP000596742"/>
    </source>
</evidence>
<accession>A0A8B6DWM0</accession>
<feature type="domain" description="C-type lectin" evidence="3">
    <location>
        <begin position="162"/>
        <end position="282"/>
    </location>
</feature>
<dbReference type="OrthoDB" id="6340082at2759"/>
<dbReference type="PANTHER" id="PTHR22803">
    <property type="entry name" value="MANNOSE, PHOSPHOLIPASE, LECTIN RECEPTOR RELATED"/>
    <property type="match status" value="1"/>
</dbReference>
<dbReference type="Proteomes" id="UP000596742">
    <property type="component" value="Unassembled WGS sequence"/>
</dbReference>
<feature type="transmembrane region" description="Helical" evidence="2">
    <location>
        <begin position="72"/>
        <end position="91"/>
    </location>
</feature>
<keyword evidence="1" id="KW-1015">Disulfide bond</keyword>
<dbReference type="InterPro" id="IPR016187">
    <property type="entry name" value="CTDL_fold"/>
</dbReference>
<dbReference type="PROSITE" id="PS00615">
    <property type="entry name" value="C_TYPE_LECTIN_1"/>
    <property type="match status" value="1"/>
</dbReference>
<proteinExistence type="predicted"/>
<dbReference type="PROSITE" id="PS50041">
    <property type="entry name" value="C_TYPE_LECTIN_2"/>
    <property type="match status" value="1"/>
</dbReference>
<dbReference type="SUPFAM" id="SSF56436">
    <property type="entry name" value="C-type lectin-like"/>
    <property type="match status" value="1"/>
</dbReference>
<dbReference type="Gene3D" id="3.10.100.10">
    <property type="entry name" value="Mannose-Binding Protein A, subunit A"/>
    <property type="match status" value="1"/>
</dbReference>
<dbReference type="AlphaFoldDB" id="A0A8B6DWM0"/>
<keyword evidence="2" id="KW-0472">Membrane</keyword>
<dbReference type="CDD" id="cd00037">
    <property type="entry name" value="CLECT"/>
    <property type="match status" value="1"/>
</dbReference>
<dbReference type="SMART" id="SM00034">
    <property type="entry name" value="CLECT"/>
    <property type="match status" value="1"/>
</dbReference>
<keyword evidence="2" id="KW-1133">Transmembrane helix</keyword>
<comment type="caution">
    <text evidence="4">The sequence shown here is derived from an EMBL/GenBank/DDBJ whole genome shotgun (WGS) entry which is preliminary data.</text>
</comment>
<dbReference type="InterPro" id="IPR016186">
    <property type="entry name" value="C-type_lectin-like/link_sf"/>
</dbReference>
<keyword evidence="2" id="KW-0812">Transmembrane</keyword>
<dbReference type="EMBL" id="UYJE01004088">
    <property type="protein sequence ID" value="VDI24880.1"/>
    <property type="molecule type" value="Genomic_DNA"/>
</dbReference>
<reference evidence="4" key="1">
    <citation type="submission" date="2018-11" db="EMBL/GenBank/DDBJ databases">
        <authorList>
            <person name="Alioto T."/>
            <person name="Alioto T."/>
        </authorList>
    </citation>
    <scope>NUCLEOTIDE SEQUENCE</scope>
</reference>
<name>A0A8B6DWM0_MYTGA</name>
<keyword evidence="5" id="KW-1185">Reference proteome</keyword>
<dbReference type="InterPro" id="IPR001304">
    <property type="entry name" value="C-type_lectin-like"/>
</dbReference>
<dbReference type="Pfam" id="PF00059">
    <property type="entry name" value="Lectin_C"/>
    <property type="match status" value="1"/>
</dbReference>
<evidence type="ECO:0000256" key="2">
    <source>
        <dbReference type="SAM" id="Phobius"/>
    </source>
</evidence>
<evidence type="ECO:0000256" key="1">
    <source>
        <dbReference type="ARBA" id="ARBA00023157"/>
    </source>
</evidence>
<dbReference type="InterPro" id="IPR050111">
    <property type="entry name" value="C-type_lectin/snaclec_domain"/>
</dbReference>
<evidence type="ECO:0000313" key="4">
    <source>
        <dbReference type="EMBL" id="VDI24880.1"/>
    </source>
</evidence>